<sequence length="79" mass="8389">MDTTSSTVAAVLIVTVGQWAKKDGTVSIKLVVGMMVLVLMLSMLSSANEKLAKQFATLILVGAVFTYFVPIAKKLGLTK</sequence>
<dbReference type="KEGG" id="vg:65073122"/>
<gene>
    <name evidence="2" type="primary">27</name>
    <name evidence="2" type="ORF">SEA_WHEEHEIM_27</name>
</gene>
<dbReference type="RefSeq" id="YP_010084086.1">
    <property type="nucleotide sequence ID" value="NC_055060.1"/>
</dbReference>
<dbReference type="Proteomes" id="UP000290981">
    <property type="component" value="Segment"/>
</dbReference>
<organism evidence="2 3">
    <name type="scientific">Streptomyces phage WheeHeim</name>
    <dbReference type="NCBI Taxonomy" id="2500797"/>
    <lineage>
        <taxon>Viruses</taxon>
        <taxon>Varidnaviria</taxon>
        <taxon>Bamfordvirae</taxon>
        <taxon>Preplasmiviricota</taxon>
        <taxon>Prepoliviricotina</taxon>
        <taxon>Tectiliviricetes</taxon>
        <taxon>Kalamavirales</taxon>
        <taxon>Tectiviridae</taxon>
        <taxon>Deltatectivirus</taxon>
        <taxon>Deltatectivirus wheeheim</taxon>
    </lineage>
</organism>
<dbReference type="EMBL" id="MK305890">
    <property type="protein sequence ID" value="QAX92935.1"/>
    <property type="molecule type" value="Genomic_DNA"/>
</dbReference>
<keyword evidence="3" id="KW-1185">Reference proteome</keyword>
<evidence type="ECO:0000256" key="1">
    <source>
        <dbReference type="SAM" id="Phobius"/>
    </source>
</evidence>
<reference evidence="2 3" key="1">
    <citation type="submission" date="2018-12" db="EMBL/GenBank/DDBJ databases">
        <authorList>
            <person name="Huynh A."/>
            <person name="Morcos G.S."/>
            <person name="Braun J."/>
            <person name="Danaila R."/>
            <person name="Emelio N."/>
            <person name="Mathyvannan S."/>
            <person name="Miner K."/>
            <person name="Nayak R."/>
            <person name="Norman C."/>
            <person name="Tran V."/>
            <person name="Wang J."/>
            <person name="Moy A."/>
            <person name="deCarvalho T."/>
            <person name="Erill I."/>
            <person name="Caruso S.M."/>
            <person name="Garlena R.A."/>
            <person name="Russell D.A."/>
            <person name="Pope W.H."/>
            <person name="Jacobs-Sera D."/>
            <person name="Hatfull G.F."/>
        </authorList>
    </citation>
    <scope>NUCLEOTIDE SEQUENCE [LARGE SCALE GENOMIC DNA]</scope>
</reference>
<keyword evidence="1" id="KW-1133">Transmembrane helix</keyword>
<protein>
    <submittedName>
        <fullName evidence="2">Uncharacterized protein</fullName>
    </submittedName>
</protein>
<name>A0A411AXY4_9VIRU</name>
<accession>A0A411AXY4</accession>
<keyword evidence="1" id="KW-0812">Transmembrane</keyword>
<feature type="transmembrane region" description="Helical" evidence="1">
    <location>
        <begin position="26"/>
        <end position="45"/>
    </location>
</feature>
<evidence type="ECO:0000313" key="3">
    <source>
        <dbReference type="Proteomes" id="UP000290981"/>
    </source>
</evidence>
<feature type="transmembrane region" description="Helical" evidence="1">
    <location>
        <begin position="51"/>
        <end position="69"/>
    </location>
</feature>
<keyword evidence="1" id="KW-0472">Membrane</keyword>
<evidence type="ECO:0000313" key="2">
    <source>
        <dbReference type="EMBL" id="QAX92935.1"/>
    </source>
</evidence>
<dbReference type="GeneID" id="65073122"/>
<proteinExistence type="predicted"/>